<reference evidence="3 4" key="1">
    <citation type="submission" date="2019-07" db="EMBL/GenBank/DDBJ databases">
        <title>Insights of Desulfuromonas acetexigens electromicrobiology.</title>
        <authorList>
            <person name="Katuri K."/>
            <person name="Sapireddy V."/>
            <person name="Shaw D.R."/>
            <person name="Saikaly P."/>
        </authorList>
    </citation>
    <scope>NUCLEOTIDE SEQUENCE [LARGE SCALE GENOMIC DNA]</scope>
    <source>
        <strain evidence="3 4">2873</strain>
    </source>
</reference>
<dbReference type="CDD" id="cd03443">
    <property type="entry name" value="PaaI_thioesterase"/>
    <property type="match status" value="1"/>
</dbReference>
<dbReference type="OrthoDB" id="5472145at2"/>
<dbReference type="EMBL" id="VJVV01000006">
    <property type="protein sequence ID" value="TRO81149.1"/>
    <property type="molecule type" value="Genomic_DNA"/>
</dbReference>
<keyword evidence="4" id="KW-1185">Reference proteome</keyword>
<dbReference type="InterPro" id="IPR029069">
    <property type="entry name" value="HotDog_dom_sf"/>
</dbReference>
<evidence type="ECO:0000256" key="1">
    <source>
        <dbReference type="ARBA" id="ARBA00022801"/>
    </source>
</evidence>
<dbReference type="SUPFAM" id="SSF54637">
    <property type="entry name" value="Thioesterase/thiol ester dehydrase-isomerase"/>
    <property type="match status" value="1"/>
</dbReference>
<dbReference type="Pfam" id="PF03061">
    <property type="entry name" value="4HBT"/>
    <property type="match status" value="1"/>
</dbReference>
<dbReference type="Gene3D" id="3.10.129.10">
    <property type="entry name" value="Hotdog Thioesterase"/>
    <property type="match status" value="1"/>
</dbReference>
<protein>
    <submittedName>
        <fullName evidence="3">PaaI family thioesterase</fullName>
    </submittedName>
</protein>
<dbReference type="Proteomes" id="UP000317155">
    <property type="component" value="Unassembled WGS sequence"/>
</dbReference>
<feature type="domain" description="Thioesterase" evidence="2">
    <location>
        <begin position="60"/>
        <end position="137"/>
    </location>
</feature>
<comment type="caution">
    <text evidence="3">The sequence shown here is derived from an EMBL/GenBank/DDBJ whole genome shotgun (WGS) entry which is preliminary data.</text>
</comment>
<dbReference type="AlphaFoldDB" id="A0A550JD29"/>
<organism evidence="3 4">
    <name type="scientific">Trichloromonas acetexigens</name>
    <dbReference type="NCBI Taxonomy" id="38815"/>
    <lineage>
        <taxon>Bacteria</taxon>
        <taxon>Pseudomonadati</taxon>
        <taxon>Thermodesulfobacteriota</taxon>
        <taxon>Desulfuromonadia</taxon>
        <taxon>Desulfuromonadales</taxon>
        <taxon>Trichloromonadaceae</taxon>
        <taxon>Trichloromonas</taxon>
    </lineage>
</organism>
<dbReference type="RefSeq" id="WP_092057876.1">
    <property type="nucleotide sequence ID" value="NZ_FOJJ01000038.1"/>
</dbReference>
<gene>
    <name evidence="3" type="ORF">FL622_09580</name>
</gene>
<dbReference type="InterPro" id="IPR003736">
    <property type="entry name" value="PAAI_dom"/>
</dbReference>
<proteinExistence type="predicted"/>
<evidence type="ECO:0000313" key="3">
    <source>
        <dbReference type="EMBL" id="TRO81149.1"/>
    </source>
</evidence>
<dbReference type="PANTHER" id="PTHR42856:SF1">
    <property type="entry name" value="ACYL-COENZYME A THIOESTERASE PAAI"/>
    <property type="match status" value="1"/>
</dbReference>
<sequence length="153" mass="16498">MARLLVDGEALRRPLERQFALDGWIDTAPFEDLVGLRIVEAEGGRALLTVDFQVKLAMGGGFMHGGALTTLADTAVAMAIKSLLPPGTIFATTELTTRFLAPVKEGRVTARAEVRGPEGRTFYGEAGLFDEQGTEVAHFTSVFRVARNQGFEA</sequence>
<dbReference type="InterPro" id="IPR052723">
    <property type="entry name" value="Acyl-CoA_thioesterase_PaaI"/>
</dbReference>
<keyword evidence="1" id="KW-0378">Hydrolase</keyword>
<evidence type="ECO:0000313" key="4">
    <source>
        <dbReference type="Proteomes" id="UP000317155"/>
    </source>
</evidence>
<name>A0A550JD29_9BACT</name>
<dbReference type="NCBIfam" id="TIGR00369">
    <property type="entry name" value="unchar_dom_1"/>
    <property type="match status" value="1"/>
</dbReference>
<dbReference type="InterPro" id="IPR006683">
    <property type="entry name" value="Thioestr_dom"/>
</dbReference>
<accession>A0A550JD29</accession>
<dbReference type="PANTHER" id="PTHR42856">
    <property type="entry name" value="ACYL-COENZYME A THIOESTERASE PAAI"/>
    <property type="match status" value="1"/>
</dbReference>
<dbReference type="GO" id="GO:0016289">
    <property type="term" value="F:acyl-CoA hydrolase activity"/>
    <property type="evidence" value="ECO:0007669"/>
    <property type="project" value="UniProtKB-ARBA"/>
</dbReference>
<evidence type="ECO:0000259" key="2">
    <source>
        <dbReference type="Pfam" id="PF03061"/>
    </source>
</evidence>